<proteinExistence type="predicted"/>
<dbReference type="AlphaFoldDB" id="A0AAV0X6P0"/>
<comment type="caution">
    <text evidence="1">The sequence shown here is derived from an EMBL/GenBank/DDBJ whole genome shotgun (WGS) entry which is preliminary data.</text>
</comment>
<dbReference type="EMBL" id="CARXXK010000003">
    <property type="protein sequence ID" value="CAI6363990.1"/>
    <property type="molecule type" value="Genomic_DNA"/>
</dbReference>
<organism evidence="1 2">
    <name type="scientific">Macrosiphum euphorbiae</name>
    <name type="common">potato aphid</name>
    <dbReference type="NCBI Taxonomy" id="13131"/>
    <lineage>
        <taxon>Eukaryota</taxon>
        <taxon>Metazoa</taxon>
        <taxon>Ecdysozoa</taxon>
        <taxon>Arthropoda</taxon>
        <taxon>Hexapoda</taxon>
        <taxon>Insecta</taxon>
        <taxon>Pterygota</taxon>
        <taxon>Neoptera</taxon>
        <taxon>Paraneoptera</taxon>
        <taxon>Hemiptera</taxon>
        <taxon>Sternorrhyncha</taxon>
        <taxon>Aphidomorpha</taxon>
        <taxon>Aphidoidea</taxon>
        <taxon>Aphididae</taxon>
        <taxon>Macrosiphini</taxon>
        <taxon>Macrosiphum</taxon>
    </lineage>
</organism>
<accession>A0AAV0X6P0</accession>
<dbReference type="Proteomes" id="UP001160148">
    <property type="component" value="Unassembled WGS sequence"/>
</dbReference>
<reference evidence="1 2" key="1">
    <citation type="submission" date="2023-01" db="EMBL/GenBank/DDBJ databases">
        <authorList>
            <person name="Whitehead M."/>
        </authorList>
    </citation>
    <scope>NUCLEOTIDE SEQUENCE [LARGE SCALE GENOMIC DNA]</scope>
</reference>
<name>A0AAV0X6P0_9HEMI</name>
<protein>
    <recommendedName>
        <fullName evidence="3">Transposase</fullName>
    </recommendedName>
</protein>
<keyword evidence="2" id="KW-1185">Reference proteome</keyword>
<evidence type="ECO:0008006" key="3">
    <source>
        <dbReference type="Google" id="ProtNLM"/>
    </source>
</evidence>
<sequence>MQYIDLMMSLLTDTGIGLRTIRSTVKEYKETGVLSSPNKKKIRSTVIEKIDDFNKNTIRQKIHGFWFRQEIPTLMKVLAVINEDSELPNLSRSGLYRLLADLNFEFTKRNRNSALTERNDLTFYPRYKTL</sequence>
<evidence type="ECO:0000313" key="1">
    <source>
        <dbReference type="EMBL" id="CAI6363990.1"/>
    </source>
</evidence>
<evidence type="ECO:0000313" key="2">
    <source>
        <dbReference type="Proteomes" id="UP001160148"/>
    </source>
</evidence>
<gene>
    <name evidence="1" type="ORF">MEUPH1_LOCUS18871</name>
</gene>